<dbReference type="Proteomes" id="UP000318017">
    <property type="component" value="Chromosome"/>
</dbReference>
<reference evidence="1 2" key="1">
    <citation type="submission" date="2019-02" db="EMBL/GenBank/DDBJ databases">
        <title>Deep-cultivation of Planctomycetes and their phenomic and genomic characterization uncovers novel biology.</title>
        <authorList>
            <person name="Wiegand S."/>
            <person name="Jogler M."/>
            <person name="Boedeker C."/>
            <person name="Pinto D."/>
            <person name="Vollmers J."/>
            <person name="Rivas-Marin E."/>
            <person name="Kohn T."/>
            <person name="Peeters S.H."/>
            <person name="Heuer A."/>
            <person name="Rast P."/>
            <person name="Oberbeckmann S."/>
            <person name="Bunk B."/>
            <person name="Jeske O."/>
            <person name="Meyerdierks A."/>
            <person name="Storesund J.E."/>
            <person name="Kallscheuer N."/>
            <person name="Luecker S."/>
            <person name="Lage O.M."/>
            <person name="Pohl T."/>
            <person name="Merkel B.J."/>
            <person name="Hornburger P."/>
            <person name="Mueller R.-W."/>
            <person name="Bruemmer F."/>
            <person name="Labrenz M."/>
            <person name="Spormann A.M."/>
            <person name="Op den Camp H."/>
            <person name="Overmann J."/>
            <person name="Amann R."/>
            <person name="Jetten M.S.M."/>
            <person name="Mascher T."/>
            <person name="Medema M.H."/>
            <person name="Devos D.P."/>
            <person name="Kaster A.-K."/>
            <person name="Ovreas L."/>
            <person name="Rohde M."/>
            <person name="Galperin M.Y."/>
            <person name="Jogler C."/>
        </authorList>
    </citation>
    <scope>NUCLEOTIDE SEQUENCE [LARGE SCALE GENOMIC DNA]</scope>
    <source>
        <strain evidence="1 2">Q31a</strain>
    </source>
</reference>
<keyword evidence="2" id="KW-1185">Reference proteome</keyword>
<sequence>MRYRSFKGSESFVEYVFDLDYQDNMFDETQFVIEGVVYSGGGKLTCLDFNPEKSLAVSELRLTLVNEWAPKGKRVRGGLRAKLECIPEKH</sequence>
<name>A0A518G0W9_9BACT</name>
<dbReference type="RefSeq" id="WP_145073448.1">
    <property type="nucleotide sequence ID" value="NZ_CP036298.1"/>
</dbReference>
<organism evidence="1 2">
    <name type="scientific">Aureliella helgolandensis</name>
    <dbReference type="NCBI Taxonomy" id="2527968"/>
    <lineage>
        <taxon>Bacteria</taxon>
        <taxon>Pseudomonadati</taxon>
        <taxon>Planctomycetota</taxon>
        <taxon>Planctomycetia</taxon>
        <taxon>Pirellulales</taxon>
        <taxon>Pirellulaceae</taxon>
        <taxon>Aureliella</taxon>
    </lineage>
</organism>
<dbReference type="AlphaFoldDB" id="A0A518G0W9"/>
<proteinExistence type="predicted"/>
<protein>
    <submittedName>
        <fullName evidence="1">Uncharacterized protein</fullName>
    </submittedName>
</protein>
<evidence type="ECO:0000313" key="2">
    <source>
        <dbReference type="Proteomes" id="UP000318017"/>
    </source>
</evidence>
<accession>A0A518G0W9</accession>
<gene>
    <name evidence="1" type="ORF">Q31a_05100</name>
</gene>
<dbReference type="EMBL" id="CP036298">
    <property type="protein sequence ID" value="QDV22226.1"/>
    <property type="molecule type" value="Genomic_DNA"/>
</dbReference>
<dbReference type="KEGG" id="ahel:Q31a_05100"/>
<evidence type="ECO:0000313" key="1">
    <source>
        <dbReference type="EMBL" id="QDV22226.1"/>
    </source>
</evidence>